<reference evidence="3 4" key="1">
    <citation type="submission" date="2024-02" db="EMBL/GenBank/DDBJ databases">
        <authorList>
            <person name="Chen Y."/>
            <person name="Shah S."/>
            <person name="Dougan E. K."/>
            <person name="Thang M."/>
            <person name="Chan C."/>
        </authorList>
    </citation>
    <scope>NUCLEOTIDE SEQUENCE [LARGE SCALE GENOMIC DNA]</scope>
</reference>
<dbReference type="InterPro" id="IPR036865">
    <property type="entry name" value="CRAL-TRIO_dom_sf"/>
</dbReference>
<accession>A0ABP0RDH4</accession>
<dbReference type="InterPro" id="IPR001251">
    <property type="entry name" value="CRAL-TRIO_dom"/>
</dbReference>
<evidence type="ECO:0000256" key="1">
    <source>
        <dbReference type="SAM" id="MobiDB-lite"/>
    </source>
</evidence>
<name>A0ABP0RDH4_9DINO</name>
<dbReference type="SUPFAM" id="SSF52087">
    <property type="entry name" value="CRAL/TRIO domain"/>
    <property type="match status" value="1"/>
</dbReference>
<dbReference type="Gene3D" id="3.40.525.10">
    <property type="entry name" value="CRAL-TRIO lipid binding domain"/>
    <property type="match status" value="1"/>
</dbReference>
<feature type="region of interest" description="Disordered" evidence="1">
    <location>
        <begin position="488"/>
        <end position="508"/>
    </location>
</feature>
<dbReference type="Proteomes" id="UP001642484">
    <property type="component" value="Unassembled WGS sequence"/>
</dbReference>
<evidence type="ECO:0000313" key="4">
    <source>
        <dbReference type="Proteomes" id="UP001642484"/>
    </source>
</evidence>
<dbReference type="Gene3D" id="1.10.555.10">
    <property type="entry name" value="Rho GTPase activation protein"/>
    <property type="match status" value="1"/>
</dbReference>
<sequence length="508" mass="57371">MWSQFCLSRRQAPIRQASSDGIDVRGRSVRKSVCQESRTRIISEADLEQVKWDVKNRADSDVTDAYLKIIEEAAQCTFPEEWDAQLLVDCGVTAEGQRLVMFTPGFLRPILSDDDELDRAFRFILKHMHDIAMQSKYVFVYCCLGMDWSAPVLAERLQIAFDILPRKYTKNLKRFYVLHGNNATRVTMWSYYAWLTPQFWEKIEYVNSIEKICEDLFPNNDALQAELRRRFPQVIQRQDATLNGDDPPVNFGAPIRAICNTFGVDYMDKTTGRWYPKLPPAVIFLCEALERSAADEEFGRLFDVDGKIFDLLNIVDTGNPLPRDLDPALLWCCLKAWLDCLPSPLLSFEAMDRLEKDPIQPGDVGSQRDFLVELFHKKLPKEVAFVALYLASFLHTMCNVAQDRLGGKSDAAAADLPAPTLDQLTAFLEPDGVDLGFQVMLTPATASKAFASGFLRPRAFTPEFLKALPSAESLIATLIESAEEKELWIGGPPPDWAKGAESSEDQSP</sequence>
<evidence type="ECO:0000259" key="2">
    <source>
        <dbReference type="SMART" id="SM00324"/>
    </source>
</evidence>
<keyword evidence="4" id="KW-1185">Reference proteome</keyword>
<dbReference type="EMBL" id="CAXAMN010025783">
    <property type="protein sequence ID" value="CAK9097808.1"/>
    <property type="molecule type" value="Genomic_DNA"/>
</dbReference>
<dbReference type="SMART" id="SM00324">
    <property type="entry name" value="RhoGAP"/>
    <property type="match status" value="1"/>
</dbReference>
<organism evidence="3 4">
    <name type="scientific">Durusdinium trenchii</name>
    <dbReference type="NCBI Taxonomy" id="1381693"/>
    <lineage>
        <taxon>Eukaryota</taxon>
        <taxon>Sar</taxon>
        <taxon>Alveolata</taxon>
        <taxon>Dinophyceae</taxon>
        <taxon>Suessiales</taxon>
        <taxon>Symbiodiniaceae</taxon>
        <taxon>Durusdinium</taxon>
    </lineage>
</organism>
<dbReference type="InterPro" id="IPR000198">
    <property type="entry name" value="RhoGAP_dom"/>
</dbReference>
<evidence type="ECO:0000313" key="3">
    <source>
        <dbReference type="EMBL" id="CAK9097808.1"/>
    </source>
</evidence>
<gene>
    <name evidence="3" type="ORF">CCMP2556_LOCUS46389</name>
</gene>
<dbReference type="Pfam" id="PF13716">
    <property type="entry name" value="CRAL_TRIO_2"/>
    <property type="match status" value="1"/>
</dbReference>
<protein>
    <recommendedName>
        <fullName evidence="2">Rho-GAP domain-containing protein</fullName>
    </recommendedName>
</protein>
<comment type="caution">
    <text evidence="3">The sequence shown here is derived from an EMBL/GenBank/DDBJ whole genome shotgun (WGS) entry which is preliminary data.</text>
</comment>
<dbReference type="SUPFAM" id="SSF48350">
    <property type="entry name" value="GTPase activation domain, GAP"/>
    <property type="match status" value="1"/>
</dbReference>
<feature type="domain" description="Rho-GAP" evidence="2">
    <location>
        <begin position="276"/>
        <end position="483"/>
    </location>
</feature>
<proteinExistence type="predicted"/>
<dbReference type="InterPro" id="IPR008936">
    <property type="entry name" value="Rho_GTPase_activation_prot"/>
</dbReference>